<reference evidence="8 9" key="1">
    <citation type="journal article" date="2016" name="Nat. Commun.">
        <title>Thousands of microbial genomes shed light on interconnected biogeochemical processes in an aquifer system.</title>
        <authorList>
            <person name="Anantharaman K."/>
            <person name="Brown C.T."/>
            <person name="Hug L.A."/>
            <person name="Sharon I."/>
            <person name="Castelle C.J."/>
            <person name="Probst A.J."/>
            <person name="Thomas B.C."/>
            <person name="Singh A."/>
            <person name="Wilkins M.J."/>
            <person name="Karaoz U."/>
            <person name="Brodie E.L."/>
            <person name="Williams K.H."/>
            <person name="Hubbard S.S."/>
            <person name="Banfield J.F."/>
        </authorList>
    </citation>
    <scope>NUCLEOTIDE SEQUENCE [LARGE SCALE GENOMIC DNA]</scope>
</reference>
<dbReference type="CDD" id="cd01335">
    <property type="entry name" value="Radical_SAM"/>
    <property type="match status" value="1"/>
</dbReference>
<evidence type="ECO:0000256" key="1">
    <source>
        <dbReference type="ARBA" id="ARBA00001966"/>
    </source>
</evidence>
<dbReference type="SMART" id="SM00729">
    <property type="entry name" value="Elp3"/>
    <property type="match status" value="1"/>
</dbReference>
<keyword evidence="3" id="KW-0949">S-adenosyl-L-methionine</keyword>
<dbReference type="AlphaFoldDB" id="A0A1F5S9X9"/>
<dbReference type="Pfam" id="PF13186">
    <property type="entry name" value="SPASM"/>
    <property type="match status" value="1"/>
</dbReference>
<dbReference type="Gene3D" id="3.20.20.70">
    <property type="entry name" value="Aldolase class I"/>
    <property type="match status" value="1"/>
</dbReference>
<dbReference type="SFLD" id="SFLDG01387">
    <property type="entry name" value="BtrN-like_SPASM_domain_contain"/>
    <property type="match status" value="1"/>
</dbReference>
<gene>
    <name evidence="8" type="ORF">A3D45_01130</name>
</gene>
<dbReference type="PANTHER" id="PTHR11228">
    <property type="entry name" value="RADICAL SAM DOMAIN PROTEIN"/>
    <property type="match status" value="1"/>
</dbReference>
<dbReference type="InterPro" id="IPR050377">
    <property type="entry name" value="Radical_SAM_PqqE_MftC-like"/>
</dbReference>
<evidence type="ECO:0000256" key="3">
    <source>
        <dbReference type="ARBA" id="ARBA00022691"/>
    </source>
</evidence>
<keyword evidence="5" id="KW-0408">Iron</keyword>
<keyword evidence="4" id="KW-0479">Metal-binding</keyword>
<dbReference type="PANTHER" id="PTHR11228:SF7">
    <property type="entry name" value="PQQA PEPTIDE CYCLASE"/>
    <property type="match status" value="1"/>
</dbReference>
<dbReference type="InterPro" id="IPR034391">
    <property type="entry name" value="AdoMet-like_SPASM_containing"/>
</dbReference>
<dbReference type="EMBL" id="MFFT01000008">
    <property type="protein sequence ID" value="OGF23477.1"/>
    <property type="molecule type" value="Genomic_DNA"/>
</dbReference>
<dbReference type="InterPro" id="IPR007197">
    <property type="entry name" value="rSAM"/>
</dbReference>
<name>A0A1F5S9X9_9BACT</name>
<evidence type="ECO:0000256" key="2">
    <source>
        <dbReference type="ARBA" id="ARBA00022485"/>
    </source>
</evidence>
<dbReference type="InterPro" id="IPR013785">
    <property type="entry name" value="Aldolase_TIM"/>
</dbReference>
<dbReference type="SFLD" id="SFLDS00029">
    <property type="entry name" value="Radical_SAM"/>
    <property type="match status" value="1"/>
</dbReference>
<evidence type="ECO:0000256" key="6">
    <source>
        <dbReference type="ARBA" id="ARBA00023014"/>
    </source>
</evidence>
<dbReference type="InterPro" id="IPR058240">
    <property type="entry name" value="rSAM_sf"/>
</dbReference>
<dbReference type="CDD" id="cd21109">
    <property type="entry name" value="SPASM"/>
    <property type="match status" value="1"/>
</dbReference>
<keyword evidence="2" id="KW-0004">4Fe-4S</keyword>
<comment type="caution">
    <text evidence="8">The sequence shown here is derived from an EMBL/GenBank/DDBJ whole genome shotgun (WGS) entry which is preliminary data.</text>
</comment>
<keyword evidence="6" id="KW-0411">Iron-sulfur</keyword>
<evidence type="ECO:0000256" key="5">
    <source>
        <dbReference type="ARBA" id="ARBA00023004"/>
    </source>
</evidence>
<dbReference type="GO" id="GO:0046872">
    <property type="term" value="F:metal ion binding"/>
    <property type="evidence" value="ECO:0007669"/>
    <property type="project" value="UniProtKB-KW"/>
</dbReference>
<dbReference type="GO" id="GO:0003824">
    <property type="term" value="F:catalytic activity"/>
    <property type="evidence" value="ECO:0007669"/>
    <property type="project" value="InterPro"/>
</dbReference>
<dbReference type="Proteomes" id="UP000176877">
    <property type="component" value="Unassembled WGS sequence"/>
</dbReference>
<proteinExistence type="predicted"/>
<protein>
    <recommendedName>
        <fullName evidence="7">Radical SAM core domain-containing protein</fullName>
    </recommendedName>
</protein>
<dbReference type="GO" id="GO:0051536">
    <property type="term" value="F:iron-sulfur cluster binding"/>
    <property type="evidence" value="ECO:0007669"/>
    <property type="project" value="UniProtKB-KW"/>
</dbReference>
<evidence type="ECO:0000313" key="9">
    <source>
        <dbReference type="Proteomes" id="UP000176877"/>
    </source>
</evidence>
<dbReference type="PROSITE" id="PS51918">
    <property type="entry name" value="RADICAL_SAM"/>
    <property type="match status" value="1"/>
</dbReference>
<evidence type="ECO:0000313" key="8">
    <source>
        <dbReference type="EMBL" id="OGF23477.1"/>
    </source>
</evidence>
<dbReference type="InterPro" id="IPR006638">
    <property type="entry name" value="Elp3/MiaA/NifB-like_rSAM"/>
</dbReference>
<dbReference type="Pfam" id="PF04055">
    <property type="entry name" value="Radical_SAM"/>
    <property type="match status" value="1"/>
</dbReference>
<comment type="cofactor">
    <cofactor evidence="1">
        <name>[4Fe-4S] cluster</name>
        <dbReference type="ChEBI" id="CHEBI:49883"/>
    </cofactor>
</comment>
<evidence type="ECO:0000256" key="4">
    <source>
        <dbReference type="ARBA" id="ARBA00022723"/>
    </source>
</evidence>
<dbReference type="SUPFAM" id="SSF102114">
    <property type="entry name" value="Radical SAM enzymes"/>
    <property type="match status" value="1"/>
</dbReference>
<sequence>MLVCLSKNIMMKKKQIVHRPEKFGFRSKDDEEFPRVILVATASPCNARCPHCPCATMPILRKTEDPFVRLEYFKKMIDEASHYDTNLRLSGYGEPLLHPNFFEVVEYASKKKVNFSLITNGSLFTDEKIKRIIELDVDSIEISVDSHKEEIYKKIRVGLDFKKVKNNIINLVKTRDRLKKHTVIMGSIINQPSRNPEIKQAEAYWAKIVDKVMIRAYVTWGILPTNDYGEPYLDPVNREPCPYPFERLLIDPAGYIRLCPNDNQKIIPPLGHLKTHTIKEVWHSKRMNKIREGHLKRKFNKVELCNICTDYAYRSWNYNYASALKEARKKVSQSSNQ</sequence>
<dbReference type="InterPro" id="IPR023885">
    <property type="entry name" value="4Fe4S-binding_SPASM_dom"/>
</dbReference>
<accession>A0A1F5S9X9</accession>
<feature type="domain" description="Radical SAM core" evidence="7">
    <location>
        <begin position="31"/>
        <end position="260"/>
    </location>
</feature>
<organism evidence="8 9">
    <name type="scientific">Candidatus Falkowbacteria bacterium RIFCSPHIGHO2_02_FULL_42_9</name>
    <dbReference type="NCBI Taxonomy" id="1797986"/>
    <lineage>
        <taxon>Bacteria</taxon>
        <taxon>Candidatus Falkowiibacteriota</taxon>
    </lineage>
</organism>
<dbReference type="SFLD" id="SFLDG01067">
    <property type="entry name" value="SPASM/twitch_domain_containing"/>
    <property type="match status" value="1"/>
</dbReference>
<evidence type="ECO:0000259" key="7">
    <source>
        <dbReference type="PROSITE" id="PS51918"/>
    </source>
</evidence>